<keyword evidence="2" id="KW-0408">Iron</keyword>
<dbReference type="InterPro" id="IPR006656">
    <property type="entry name" value="Mopterin_OxRdtase"/>
</dbReference>
<feature type="domain" description="4Fe-4S Mo/W bis-MGD-type" evidence="4">
    <location>
        <begin position="18"/>
        <end position="74"/>
    </location>
</feature>
<evidence type="ECO:0000256" key="2">
    <source>
        <dbReference type="ARBA" id="ARBA00023004"/>
    </source>
</evidence>
<dbReference type="GO" id="GO:0051536">
    <property type="term" value="F:iron-sulfur cluster binding"/>
    <property type="evidence" value="ECO:0007669"/>
    <property type="project" value="UniProtKB-KW"/>
</dbReference>
<protein>
    <submittedName>
        <fullName evidence="5">NADH dehydrogenase subunit 11 part b</fullName>
    </submittedName>
</protein>
<dbReference type="AlphaFoldDB" id="A0A9E8Z1T6"/>
<evidence type="ECO:0000256" key="1">
    <source>
        <dbReference type="ARBA" id="ARBA00022723"/>
    </source>
</evidence>
<dbReference type="Pfam" id="PF00384">
    <property type="entry name" value="Molybdopterin"/>
    <property type="match status" value="1"/>
</dbReference>
<accession>A0A9E8Z1T6</accession>
<geneLocation type="mitochondrion" evidence="5"/>
<proteinExistence type="predicted"/>
<dbReference type="GO" id="GO:0046872">
    <property type="term" value="F:metal ion binding"/>
    <property type="evidence" value="ECO:0007669"/>
    <property type="project" value="UniProtKB-KW"/>
</dbReference>
<dbReference type="GO" id="GO:0016491">
    <property type="term" value="F:oxidoreductase activity"/>
    <property type="evidence" value="ECO:0007669"/>
    <property type="project" value="InterPro"/>
</dbReference>
<dbReference type="InterPro" id="IPR006963">
    <property type="entry name" value="Mopterin_OxRdtase_4Fe-4S_dom"/>
</dbReference>
<dbReference type="SUPFAM" id="SSF53706">
    <property type="entry name" value="Formate dehydrogenase/DMSO reductase, domains 1-3"/>
    <property type="match status" value="1"/>
</dbReference>
<evidence type="ECO:0000256" key="3">
    <source>
        <dbReference type="ARBA" id="ARBA00023014"/>
    </source>
</evidence>
<organism evidence="5">
    <name type="scientific">Amicula sp. isolate GU52X-4 cfCalB7</name>
    <dbReference type="NCBI Taxonomy" id="3003489"/>
    <lineage>
        <taxon>Eukaryota</taxon>
        <taxon>Sar</taxon>
        <taxon>Stramenopiles</taxon>
        <taxon>Ochrophyta</taxon>
        <taxon>Bacillariophyta</taxon>
        <taxon>Bacillariophyceae</taxon>
        <taxon>Bacillariophycidae</taxon>
        <taxon>Naviculales</taxon>
        <taxon>Naviculaceae</taxon>
        <taxon>Amicula</taxon>
    </lineage>
</organism>
<keyword evidence="3" id="KW-0411">Iron-sulfur</keyword>
<evidence type="ECO:0000313" key="5">
    <source>
        <dbReference type="EMBL" id="WAK85031.1"/>
    </source>
</evidence>
<dbReference type="EMBL" id="ON390794">
    <property type="protein sequence ID" value="WAK85031.1"/>
    <property type="molecule type" value="Genomic_DNA"/>
</dbReference>
<name>A0A9E8Z1T6_9STRA</name>
<keyword evidence="5" id="KW-0496">Mitochondrion</keyword>
<gene>
    <name evidence="5" type="primary">nad11b</name>
</gene>
<dbReference type="PROSITE" id="PS51669">
    <property type="entry name" value="4FE4S_MOW_BIS_MGD"/>
    <property type="match status" value="1"/>
</dbReference>
<keyword evidence="1" id="KW-0479">Metal-binding</keyword>
<reference evidence="5" key="1">
    <citation type="submission" date="2022-04" db="EMBL/GenBank/DDBJ databases">
        <title>A new insight into Amicula, a genus of tiny marine littoral diatoms with the description of two new tropical species and the largest mitogenome known for a stramenopile.</title>
        <authorList>
            <person name="Gastineau R."/>
            <person name="Li C."/>
            <person name="Ashworth M.P."/>
            <person name="Witkowski A."/>
            <person name="Turmel M."/>
            <person name="Gorecka E."/>
            <person name="Frankovich T.A."/>
            <person name="Wachnicka A."/>
            <person name="Lobban C.S."/>
            <person name="Theriot E.C."/>
            <person name="Otis C."/>
            <person name="Dabek P."/>
            <person name="Binczewska A."/>
            <person name="Lemieux C."/>
        </authorList>
    </citation>
    <scope>NUCLEOTIDE SEQUENCE</scope>
    <source>
        <strain evidence="5">GU52X-4 cfCalB7</strain>
    </source>
</reference>
<sequence>MGALTLKSFPYELRGWDIESFESIDPTDSFGYSTRVYTNKNKIVQIEPDYNSYASNIWLTDKGRQFFDGIFDTRYIHTNDFSIDSLSNIIKDLIEILYIFDHCNKHNSKTYFFTIVFEYLSLEILTILYLISQNYSFLTIKRAENFKINNDLESYFQLNLYSKKNHLDLSSLCLLLSTNTRYEGYSLNLKLRQRFAKGNFKCLVIGSLINLTFPVSFLGSNFKIIETILQGTNLNCRELKCLNNSILIFNNEFFKRNNSFNTIEILKKLHSLTIFTKTFNSFNILNCSLSETGFHTLAKFSTLTGQDLNNFSTLYFLNINPDNISNLKKIAESKLLNYNLTKNYIPTLFFNQNKKQNKSVFFSKYFNNFNKEIFLPNSNFYANEGTFVSTDGLIKRTTKITFSKETTNNWQILRKFLFNFKKSVVFLDKKNNDIIFFNSNALVDFKNFMNFQYYAAHSLTNLNFYLNIKTKSFILYQKHTSFKLKTIKLINTKLKYWLDDFFNGGKDEYSKNSLILTNCSKLIRSRSSNFF</sequence>
<evidence type="ECO:0000259" key="4">
    <source>
        <dbReference type="PROSITE" id="PS51669"/>
    </source>
</evidence>